<organism evidence="5 6">
    <name type="scientific">Cherax quadricarinatus</name>
    <name type="common">Australian red claw crayfish</name>
    <dbReference type="NCBI Taxonomy" id="27406"/>
    <lineage>
        <taxon>Eukaryota</taxon>
        <taxon>Metazoa</taxon>
        <taxon>Ecdysozoa</taxon>
        <taxon>Arthropoda</taxon>
        <taxon>Crustacea</taxon>
        <taxon>Multicrustacea</taxon>
        <taxon>Malacostraca</taxon>
        <taxon>Eumalacostraca</taxon>
        <taxon>Eucarida</taxon>
        <taxon>Decapoda</taxon>
        <taxon>Pleocyemata</taxon>
        <taxon>Astacidea</taxon>
        <taxon>Parastacoidea</taxon>
        <taxon>Parastacidae</taxon>
        <taxon>Cherax</taxon>
    </lineage>
</organism>
<dbReference type="PANTHER" id="PTHR43201">
    <property type="entry name" value="ACYL-COA SYNTHETASE"/>
    <property type="match status" value="1"/>
</dbReference>
<evidence type="ECO:0000256" key="1">
    <source>
        <dbReference type="ARBA" id="ARBA00006432"/>
    </source>
</evidence>
<evidence type="ECO:0000259" key="4">
    <source>
        <dbReference type="Pfam" id="PF13193"/>
    </source>
</evidence>
<dbReference type="EMBL" id="JARKIK010000749">
    <property type="protein sequence ID" value="KAK8720176.1"/>
    <property type="molecule type" value="Genomic_DNA"/>
</dbReference>
<dbReference type="InterPro" id="IPR045851">
    <property type="entry name" value="AMP-bd_C_sf"/>
</dbReference>
<comment type="caution">
    <text evidence="5">The sequence shown here is derived from an EMBL/GenBank/DDBJ whole genome shotgun (WGS) entry which is preliminary data.</text>
</comment>
<evidence type="ECO:0000259" key="3">
    <source>
        <dbReference type="Pfam" id="PF00501"/>
    </source>
</evidence>
<feature type="domain" description="AMP-dependent synthetase/ligase" evidence="3">
    <location>
        <begin position="45"/>
        <end position="450"/>
    </location>
</feature>
<dbReference type="Proteomes" id="UP001445076">
    <property type="component" value="Unassembled WGS sequence"/>
</dbReference>
<dbReference type="AlphaFoldDB" id="A0AAW0VT70"/>
<evidence type="ECO:0000313" key="6">
    <source>
        <dbReference type="Proteomes" id="UP001445076"/>
    </source>
</evidence>
<comment type="similarity">
    <text evidence="1">Belongs to the ATP-dependent AMP-binding enzyme family.</text>
</comment>
<dbReference type="Gene3D" id="3.30.300.30">
    <property type="match status" value="1"/>
</dbReference>
<keyword evidence="6" id="KW-1185">Reference proteome</keyword>
<dbReference type="Pfam" id="PF00501">
    <property type="entry name" value="AMP-binding"/>
    <property type="match status" value="1"/>
</dbReference>
<reference evidence="5 6" key="1">
    <citation type="journal article" date="2024" name="BMC Genomics">
        <title>Genome assembly of redclaw crayfish (Cherax quadricarinatus) provides insights into its immune adaptation and hypoxia tolerance.</title>
        <authorList>
            <person name="Liu Z."/>
            <person name="Zheng J."/>
            <person name="Li H."/>
            <person name="Fang K."/>
            <person name="Wang S."/>
            <person name="He J."/>
            <person name="Zhou D."/>
            <person name="Weng S."/>
            <person name="Chi M."/>
            <person name="Gu Z."/>
            <person name="He J."/>
            <person name="Li F."/>
            <person name="Wang M."/>
        </authorList>
    </citation>
    <scope>NUCLEOTIDE SEQUENCE [LARGE SCALE GENOMIC DNA]</scope>
    <source>
        <strain evidence="5">ZL_2023a</strain>
    </source>
</reference>
<dbReference type="Pfam" id="PF13193">
    <property type="entry name" value="AMP-binding_C"/>
    <property type="match status" value="1"/>
</dbReference>
<dbReference type="GO" id="GO:0031956">
    <property type="term" value="F:medium-chain fatty acid-CoA ligase activity"/>
    <property type="evidence" value="ECO:0007669"/>
    <property type="project" value="TreeGrafter"/>
</dbReference>
<evidence type="ECO:0008006" key="7">
    <source>
        <dbReference type="Google" id="ProtNLM"/>
    </source>
</evidence>
<dbReference type="PANTHER" id="PTHR43201:SF8">
    <property type="entry name" value="ACYL-COA SYNTHETASE FAMILY MEMBER 3"/>
    <property type="match status" value="1"/>
</dbReference>
<dbReference type="InterPro" id="IPR025110">
    <property type="entry name" value="AMP-bd_C"/>
</dbReference>
<dbReference type="CDD" id="cd05941">
    <property type="entry name" value="MCS"/>
    <property type="match status" value="1"/>
</dbReference>
<dbReference type="PROSITE" id="PS00455">
    <property type="entry name" value="AMP_BINDING"/>
    <property type="match status" value="1"/>
</dbReference>
<dbReference type="GO" id="GO:0005737">
    <property type="term" value="C:cytoplasm"/>
    <property type="evidence" value="ECO:0007669"/>
    <property type="project" value="UniProtKB-ARBA"/>
</dbReference>
<proteinExistence type="inferred from homology"/>
<dbReference type="Gene3D" id="3.40.50.12780">
    <property type="entry name" value="N-terminal domain of ligase-like"/>
    <property type="match status" value="1"/>
</dbReference>
<name>A0AAW0VT70_CHEQU</name>
<dbReference type="SUPFAM" id="SSF56801">
    <property type="entry name" value="Acetyl-CoA synthetase-like"/>
    <property type="match status" value="1"/>
</dbReference>
<dbReference type="InterPro" id="IPR042099">
    <property type="entry name" value="ANL_N_sf"/>
</dbReference>
<dbReference type="InterPro" id="IPR020845">
    <property type="entry name" value="AMP-binding_CS"/>
</dbReference>
<feature type="domain" description="AMP-binding enzyme C-terminal" evidence="4">
    <location>
        <begin position="502"/>
        <end position="578"/>
    </location>
</feature>
<evidence type="ECO:0000313" key="5">
    <source>
        <dbReference type="EMBL" id="KAK8720176.1"/>
    </source>
</evidence>
<dbReference type="FunFam" id="3.40.50.12780:FF:000030">
    <property type="entry name" value="Acyl-CoA synthetase family member 3"/>
    <property type="match status" value="1"/>
</dbReference>
<gene>
    <name evidence="5" type="ORF">OTU49_013531</name>
</gene>
<accession>A0AAW0VT70</accession>
<protein>
    <recommendedName>
        <fullName evidence="7">Acyl-CoA synthetase family member 3, mitochondrial</fullName>
    </recommendedName>
</protein>
<keyword evidence="2" id="KW-0436">Ligase</keyword>
<sequence>MQQITIRGINLLHSSKKCFTYWQHLTKTWMHKSPPSVTSQLPVFRKAVQYKDTVALTDQHGDHTYGHIHRLSGHLAWIMQDMLGKESAQERVAFLCPNDVSYVITLWAAWMAGHVAVPLSPKHPSSELEYFVQDSEASIIVTTSELTVKIKPILSGQQVIVLEDFFFKPSTSQEGEEVQIMPESNITMADNHQVEYGKENEFYSVSDALIIYTSGTTGRPKGVVLTHNNVLSQMSCLLQAWDWTSGDTILHCLPLHHTHGIINALLSPLYVGARIVMLTHFVASAVWSKLLALDTPIQSRVNLFMAVPTIYAKLIEEYDTKLIKNTRMKEYIKSVCTQNIRLMVSGSAALPEPILERWHQITGHILLERYGMTEIGMALSNPLKGIRKPGFVGNPLPSVEVCIGKFLPGSEKYEVLCCGNTQGTEVMSEGNSTESGELLVRGPNVFKEYWKKPQETLKEFTHDAWFKTGDTAQYIDGAYKILGRTSVDIIKSGGFKISALDVERHLLSHPNISDVAVVGIPDITWGQKVAAAVVWSGEETILDPQELRKWGQERMPHYQVPSVIVSLTEALPRNNMGKINKKQILKMFFS</sequence>
<dbReference type="GO" id="GO:0006631">
    <property type="term" value="P:fatty acid metabolic process"/>
    <property type="evidence" value="ECO:0007669"/>
    <property type="project" value="TreeGrafter"/>
</dbReference>
<dbReference type="InterPro" id="IPR000873">
    <property type="entry name" value="AMP-dep_synth/lig_dom"/>
</dbReference>
<evidence type="ECO:0000256" key="2">
    <source>
        <dbReference type="ARBA" id="ARBA00022598"/>
    </source>
</evidence>